<feature type="domain" description="MYND-type" evidence="5">
    <location>
        <begin position="193"/>
        <end position="231"/>
    </location>
</feature>
<dbReference type="PANTHER" id="PTHR46831">
    <property type="entry name" value="ZINC FINGER MYND DOMAIN-CONTAINING PROTEIN 19"/>
    <property type="match status" value="1"/>
</dbReference>
<keyword evidence="3" id="KW-0862">Zinc</keyword>
<dbReference type="GO" id="GO:0005737">
    <property type="term" value="C:cytoplasm"/>
    <property type="evidence" value="ECO:0007669"/>
    <property type="project" value="TreeGrafter"/>
</dbReference>
<dbReference type="InterPro" id="IPR002893">
    <property type="entry name" value="Znf_MYND"/>
</dbReference>
<evidence type="ECO:0000313" key="6">
    <source>
        <dbReference type="EMBL" id="TRY63280.1"/>
    </source>
</evidence>
<keyword evidence="7" id="KW-1185">Reference proteome</keyword>
<dbReference type="InterPro" id="IPR044925">
    <property type="entry name" value="His-Me_finger_sf"/>
</dbReference>
<dbReference type="Gene3D" id="6.10.140.2220">
    <property type="match status" value="1"/>
</dbReference>
<comment type="caution">
    <text evidence="6">The sequence shown here is derived from an EMBL/GenBank/DDBJ whole genome shotgun (WGS) entry which is preliminary data.</text>
</comment>
<accession>A0A553NCV9</accession>
<organism evidence="6 7">
    <name type="scientific">Tigriopus californicus</name>
    <name type="common">Marine copepod</name>
    <dbReference type="NCBI Taxonomy" id="6832"/>
    <lineage>
        <taxon>Eukaryota</taxon>
        <taxon>Metazoa</taxon>
        <taxon>Ecdysozoa</taxon>
        <taxon>Arthropoda</taxon>
        <taxon>Crustacea</taxon>
        <taxon>Multicrustacea</taxon>
        <taxon>Hexanauplia</taxon>
        <taxon>Copepoda</taxon>
        <taxon>Harpacticoida</taxon>
        <taxon>Harpacticidae</taxon>
        <taxon>Tigriopus</taxon>
    </lineage>
</organism>
<dbReference type="EMBL" id="VCGU01000458">
    <property type="protein sequence ID" value="TRY63280.1"/>
    <property type="molecule type" value="Genomic_DNA"/>
</dbReference>
<reference evidence="6 7" key="1">
    <citation type="journal article" date="2018" name="Nat. Ecol. Evol.">
        <title>Genomic signatures of mitonuclear coevolution across populations of Tigriopus californicus.</title>
        <authorList>
            <person name="Barreto F.S."/>
            <person name="Watson E.T."/>
            <person name="Lima T.G."/>
            <person name="Willett C.S."/>
            <person name="Edmands S."/>
            <person name="Li W."/>
            <person name="Burton R.S."/>
        </authorList>
    </citation>
    <scope>NUCLEOTIDE SEQUENCE [LARGE SCALE GENOMIC DNA]</scope>
    <source>
        <strain evidence="6 7">San Diego</strain>
    </source>
</reference>
<dbReference type="InterPro" id="IPR003615">
    <property type="entry name" value="HNH_nuc"/>
</dbReference>
<keyword evidence="2 4" id="KW-0863">Zinc-finger</keyword>
<evidence type="ECO:0000256" key="1">
    <source>
        <dbReference type="ARBA" id="ARBA00022723"/>
    </source>
</evidence>
<dbReference type="Pfam" id="PF01753">
    <property type="entry name" value="zf-MYND"/>
    <property type="match status" value="1"/>
</dbReference>
<dbReference type="InterPro" id="IPR032978">
    <property type="entry name" value="ZMYND19"/>
</dbReference>
<evidence type="ECO:0000256" key="3">
    <source>
        <dbReference type="ARBA" id="ARBA00022833"/>
    </source>
</evidence>
<sequence length="248" mass="28627">TKYALLDERDICLVHQYTFEARTEIDKNGCGATIYAYAYIFEKGRNSGQYVHDLLWERHCGGIAPGFKVVHTNCVSVDNRLENLMLVPEALASRWCQHNGSTAPESKNSNVLVNSRGGRLNLNAATAAFLDKDSTSKTNPEQSLYWIAIQQLPSEPLDELNEPNVMRYYNCNGEIVEEEEDSFCYYECRHPPCSRIERELREFSICGRCQEARYCGTACQQRDWPAHKKYCREKRRIAPPFLERKPER</sequence>
<name>A0A553NCV9_TIGCA</name>
<dbReference type="GO" id="GO:0045202">
    <property type="term" value="C:synapse"/>
    <property type="evidence" value="ECO:0007669"/>
    <property type="project" value="TreeGrafter"/>
</dbReference>
<dbReference type="Pfam" id="PF13392">
    <property type="entry name" value="HNH_3"/>
    <property type="match status" value="1"/>
</dbReference>
<dbReference type="PANTHER" id="PTHR46831:SF1">
    <property type="entry name" value="ZINC FINGER MYND DOMAIN-CONTAINING PROTEIN 19"/>
    <property type="match status" value="1"/>
</dbReference>
<evidence type="ECO:0000256" key="2">
    <source>
        <dbReference type="ARBA" id="ARBA00022771"/>
    </source>
</evidence>
<dbReference type="SUPFAM" id="SSF54060">
    <property type="entry name" value="His-Me finger endonucleases"/>
    <property type="match status" value="1"/>
</dbReference>
<dbReference type="AlphaFoldDB" id="A0A553NCV9"/>
<dbReference type="Gene3D" id="3.90.75.20">
    <property type="match status" value="1"/>
</dbReference>
<protein>
    <recommendedName>
        <fullName evidence="5">MYND-type domain-containing protein</fullName>
    </recommendedName>
</protein>
<proteinExistence type="predicted"/>
<dbReference type="SUPFAM" id="SSF144232">
    <property type="entry name" value="HIT/MYND zinc finger-like"/>
    <property type="match status" value="1"/>
</dbReference>
<dbReference type="GO" id="GO:0008270">
    <property type="term" value="F:zinc ion binding"/>
    <property type="evidence" value="ECO:0007669"/>
    <property type="project" value="UniProtKB-KW"/>
</dbReference>
<evidence type="ECO:0000259" key="5">
    <source>
        <dbReference type="PROSITE" id="PS50865"/>
    </source>
</evidence>
<dbReference type="Proteomes" id="UP000318571">
    <property type="component" value="Chromosome 10"/>
</dbReference>
<feature type="non-terminal residue" evidence="6">
    <location>
        <position position="1"/>
    </location>
</feature>
<dbReference type="OMA" id="FYECHYP"/>
<evidence type="ECO:0000256" key="4">
    <source>
        <dbReference type="PROSITE-ProRule" id="PRU00134"/>
    </source>
</evidence>
<gene>
    <name evidence="6" type="ORF">TCAL_03562</name>
</gene>
<dbReference type="GO" id="GO:0016020">
    <property type="term" value="C:membrane"/>
    <property type="evidence" value="ECO:0007669"/>
    <property type="project" value="TreeGrafter"/>
</dbReference>
<dbReference type="STRING" id="6832.A0A553NCV9"/>
<keyword evidence="1" id="KW-0479">Metal-binding</keyword>
<evidence type="ECO:0000313" key="7">
    <source>
        <dbReference type="Proteomes" id="UP000318571"/>
    </source>
</evidence>
<dbReference type="PROSITE" id="PS50865">
    <property type="entry name" value="ZF_MYND_2"/>
    <property type="match status" value="1"/>
</dbReference>